<dbReference type="eggNOG" id="KOG3529">
    <property type="taxonomic scope" value="Eukaryota"/>
</dbReference>
<reference evidence="6" key="3">
    <citation type="submission" date="2025-08" db="UniProtKB">
        <authorList>
            <consortium name="Ensembl"/>
        </authorList>
    </citation>
    <scope>IDENTIFICATION</scope>
</reference>
<feature type="compositionally biased region" description="Polar residues" evidence="4">
    <location>
        <begin position="168"/>
        <end position="181"/>
    </location>
</feature>
<dbReference type="GO" id="GO:0070431">
    <property type="term" value="P:nucleotide-binding oligomerization domain containing 2 signaling pathway"/>
    <property type="evidence" value="ECO:0007669"/>
    <property type="project" value="Ensembl"/>
</dbReference>
<dbReference type="GO" id="GO:0031398">
    <property type="term" value="P:positive regulation of protein ubiquitination"/>
    <property type="evidence" value="ECO:0007669"/>
    <property type="project" value="Ensembl"/>
</dbReference>
<reference evidence="7" key="2">
    <citation type="journal article" date="2013" name="Nat. Genet.">
        <title>The draft genomes of soft-shell turtle and green sea turtle yield insights into the development and evolution of the turtle-specific body plan.</title>
        <authorList>
            <person name="Wang Z."/>
            <person name="Pascual-Anaya J."/>
            <person name="Zadissa A."/>
            <person name="Li W."/>
            <person name="Niimura Y."/>
            <person name="Huang Z."/>
            <person name="Li C."/>
            <person name="White S."/>
            <person name="Xiong Z."/>
            <person name="Fang D."/>
            <person name="Wang B."/>
            <person name="Ming Y."/>
            <person name="Chen Y."/>
            <person name="Zheng Y."/>
            <person name="Kuraku S."/>
            <person name="Pignatelli M."/>
            <person name="Herrero J."/>
            <person name="Beal K."/>
            <person name="Nozawa M."/>
            <person name="Li Q."/>
            <person name="Wang J."/>
            <person name="Zhang H."/>
            <person name="Yu L."/>
            <person name="Shigenobu S."/>
            <person name="Wang J."/>
            <person name="Liu J."/>
            <person name="Flicek P."/>
            <person name="Searle S."/>
            <person name="Wang J."/>
            <person name="Kuratani S."/>
            <person name="Yin Y."/>
            <person name="Aken B."/>
            <person name="Zhang G."/>
            <person name="Irie N."/>
        </authorList>
    </citation>
    <scope>NUCLEOTIDE SEQUENCE [LARGE SCALE GENOMIC DNA]</scope>
    <source>
        <strain evidence="7">Daiwa-1</strain>
    </source>
</reference>
<dbReference type="GO" id="GO:0005737">
    <property type="term" value="C:cytoplasm"/>
    <property type="evidence" value="ECO:0007669"/>
    <property type="project" value="UniProtKB-SubCell"/>
</dbReference>
<dbReference type="GO" id="GO:0034334">
    <property type="term" value="P:adherens junction maintenance"/>
    <property type="evidence" value="ECO:0007669"/>
    <property type="project" value="Ensembl"/>
</dbReference>
<dbReference type="GeneTree" id="ENSGT00940000154102"/>
<protein>
    <submittedName>
        <fullName evidence="6">Innate immunity activator</fullName>
    </submittedName>
</protein>
<evidence type="ECO:0000313" key="6">
    <source>
        <dbReference type="Ensembl" id="ENSPSIP00000007539.1"/>
    </source>
</evidence>
<keyword evidence="2" id="KW-0963">Cytoplasm</keyword>
<dbReference type="GO" id="GO:0032733">
    <property type="term" value="P:positive regulation of interleukin-10 production"/>
    <property type="evidence" value="ECO:0007669"/>
    <property type="project" value="Ensembl"/>
</dbReference>
<organism evidence="6 7">
    <name type="scientific">Pelodiscus sinensis</name>
    <name type="common">Chinese softshell turtle</name>
    <name type="synonym">Trionyx sinensis</name>
    <dbReference type="NCBI Taxonomy" id="13735"/>
    <lineage>
        <taxon>Eukaryota</taxon>
        <taxon>Metazoa</taxon>
        <taxon>Chordata</taxon>
        <taxon>Craniata</taxon>
        <taxon>Vertebrata</taxon>
        <taxon>Euteleostomi</taxon>
        <taxon>Archelosauria</taxon>
        <taxon>Testudinata</taxon>
        <taxon>Testudines</taxon>
        <taxon>Cryptodira</taxon>
        <taxon>Trionychia</taxon>
        <taxon>Trionychidae</taxon>
        <taxon>Pelodiscus</taxon>
    </lineage>
</organism>
<dbReference type="Ensembl" id="ENSPSIT00000007581.1">
    <property type="protein sequence ID" value="ENSPSIP00000007539.1"/>
    <property type="gene ID" value="ENSPSIG00000006943.1"/>
</dbReference>
<dbReference type="InterPro" id="IPR021774">
    <property type="entry name" value="CUPID"/>
</dbReference>
<dbReference type="EMBL" id="AGCU01037240">
    <property type="status" value="NOT_ANNOTATED_CDS"/>
    <property type="molecule type" value="Genomic_DNA"/>
</dbReference>
<dbReference type="GO" id="GO:1903409">
    <property type="term" value="P:reactive oxygen species biosynthetic process"/>
    <property type="evidence" value="ECO:0007669"/>
    <property type="project" value="Ensembl"/>
</dbReference>
<dbReference type="Proteomes" id="UP000007267">
    <property type="component" value="Unassembled WGS sequence"/>
</dbReference>
<dbReference type="GO" id="GO:0043123">
    <property type="term" value="P:positive regulation of canonical NF-kappaB signal transduction"/>
    <property type="evidence" value="ECO:0007669"/>
    <property type="project" value="Ensembl"/>
</dbReference>
<dbReference type="GO" id="GO:0032874">
    <property type="term" value="P:positive regulation of stress-activated MAPK cascade"/>
    <property type="evidence" value="ECO:0007669"/>
    <property type="project" value="Ensembl"/>
</dbReference>
<dbReference type="EMBL" id="AGCU01037241">
    <property type="status" value="NOT_ANNOTATED_CDS"/>
    <property type="molecule type" value="Genomic_DNA"/>
</dbReference>
<keyword evidence="7" id="KW-1185">Reference proteome</keyword>
<evidence type="ECO:0000256" key="4">
    <source>
        <dbReference type="SAM" id="MobiDB-lite"/>
    </source>
</evidence>
<dbReference type="GO" id="GO:0032755">
    <property type="term" value="P:positive regulation of interleukin-6 production"/>
    <property type="evidence" value="ECO:0007669"/>
    <property type="project" value="Ensembl"/>
</dbReference>
<evidence type="ECO:0000256" key="3">
    <source>
        <dbReference type="ARBA" id="ARBA00023054"/>
    </source>
</evidence>
<feature type="region of interest" description="Disordered" evidence="4">
    <location>
        <begin position="160"/>
        <end position="190"/>
    </location>
</feature>
<dbReference type="GO" id="GO:0032495">
    <property type="term" value="P:response to muramyl dipeptide"/>
    <property type="evidence" value="ECO:0007669"/>
    <property type="project" value="Ensembl"/>
</dbReference>
<keyword evidence="3" id="KW-0175">Coiled coil</keyword>
<dbReference type="InterPro" id="IPR043447">
    <property type="entry name" value="CCDC120/INAVA"/>
</dbReference>
<dbReference type="PANTHER" id="PTHR16093:SF4">
    <property type="entry name" value="INNATE IMMUNITY ACTIVATOR PROTEIN"/>
    <property type="match status" value="1"/>
</dbReference>
<reference evidence="7" key="1">
    <citation type="submission" date="2011-10" db="EMBL/GenBank/DDBJ databases">
        <authorList>
            <consortium name="Soft-shell Turtle Genome Consortium"/>
        </authorList>
    </citation>
    <scope>NUCLEOTIDE SEQUENCE [LARGE SCALE GENOMIC DNA]</scope>
    <source>
        <strain evidence="7">Daiwa-1</strain>
    </source>
</reference>
<sequence length="398" mass="44343">MESKEDASHRDSGIMMQSGPDSPMPPLKDRSRAAYQQQQELEAQLEACLAELRNLCLREAEFTGRLPQEYPLRQGDKVPPVRRRIGTAFRLDEKTIISQGLDPLSILERDLALQLQIAAATRHLYREENLSKHIKKHRKNLVLKEERKLKELESAVNECRTVAAQEPRPSNTAPSEETQAPSHPAAQQLMVPDTPHSSLALPTCSAPPLQHTGLPLTQCAVCPAPQGSLLTIICTDSSLAERWEPQRHHNVWAQDHCGDGLQARVVKVQSWRNGDRWTPISCTAFTPRLVLFQKKPRLPVILLPSSSWCRTRHTAPWPCPPALPLPCSTQGCHSHSAKAPSRSTRPCRPAPGWKPALSGLRRPRSTRQSGATCRAQPCQHVPRGQLRHLPTVSSPSRP</sequence>
<accession>K7FHM9</accession>
<dbReference type="GO" id="GO:0032494">
    <property type="term" value="P:response to peptidoglycan"/>
    <property type="evidence" value="ECO:0007669"/>
    <property type="project" value="Ensembl"/>
</dbReference>
<evidence type="ECO:0000313" key="7">
    <source>
        <dbReference type="Proteomes" id="UP000007267"/>
    </source>
</evidence>
<evidence type="ECO:0000259" key="5">
    <source>
        <dbReference type="Pfam" id="PF11819"/>
    </source>
</evidence>
<dbReference type="GO" id="GO:0002720">
    <property type="term" value="P:positive regulation of cytokine production involved in immune response"/>
    <property type="evidence" value="ECO:0007669"/>
    <property type="project" value="Ensembl"/>
</dbReference>
<dbReference type="GO" id="GO:0016604">
    <property type="term" value="C:nuclear body"/>
    <property type="evidence" value="ECO:0007669"/>
    <property type="project" value="Ensembl"/>
</dbReference>
<comment type="subcellular location">
    <subcellularLocation>
        <location evidence="1">Cytoplasm</location>
    </subcellularLocation>
</comment>
<feature type="compositionally biased region" description="Basic and acidic residues" evidence="4">
    <location>
        <begin position="1"/>
        <end position="12"/>
    </location>
</feature>
<feature type="region of interest" description="Disordered" evidence="4">
    <location>
        <begin position="1"/>
        <end position="37"/>
    </location>
</feature>
<dbReference type="AlphaFoldDB" id="K7FHM9"/>
<feature type="region of interest" description="Disordered" evidence="4">
    <location>
        <begin position="334"/>
        <end position="398"/>
    </location>
</feature>
<gene>
    <name evidence="6" type="primary">INAVA</name>
</gene>
<dbReference type="HOGENOM" id="CLU_692543_0_0_1"/>
<name>K7FHM9_PELSI</name>
<evidence type="ECO:0000256" key="2">
    <source>
        <dbReference type="ARBA" id="ARBA00022490"/>
    </source>
</evidence>
<feature type="domain" description="Cytohesin Ubiquitin Protein Inducing" evidence="5">
    <location>
        <begin position="2"/>
        <end position="132"/>
    </location>
</feature>
<dbReference type="GO" id="GO:0045087">
    <property type="term" value="P:innate immune response"/>
    <property type="evidence" value="ECO:0007669"/>
    <property type="project" value="Ensembl"/>
</dbReference>
<dbReference type="GO" id="GO:0032731">
    <property type="term" value="P:positive regulation of interleukin-1 beta production"/>
    <property type="evidence" value="ECO:0007669"/>
    <property type="project" value="Ensembl"/>
</dbReference>
<dbReference type="Pfam" id="PF11819">
    <property type="entry name" value="CUPID"/>
    <property type="match status" value="1"/>
</dbReference>
<proteinExistence type="predicted"/>
<reference evidence="6" key="4">
    <citation type="submission" date="2025-09" db="UniProtKB">
        <authorList>
            <consortium name="Ensembl"/>
        </authorList>
    </citation>
    <scope>IDENTIFICATION</scope>
</reference>
<evidence type="ECO:0000256" key="1">
    <source>
        <dbReference type="ARBA" id="ARBA00004496"/>
    </source>
</evidence>
<dbReference type="EMBL" id="AGCU01037242">
    <property type="status" value="NOT_ANNOTATED_CDS"/>
    <property type="molecule type" value="Genomic_DNA"/>
</dbReference>
<dbReference type="PANTHER" id="PTHR16093">
    <property type="entry name" value="COILED-COIL DOMAIN-CONTAINING PROTEIN 120 FAMILY MEMBER"/>
    <property type="match status" value="1"/>
</dbReference>